<dbReference type="GO" id="GO:0004965">
    <property type="term" value="F:G protein-coupled GABA receptor activity"/>
    <property type="evidence" value="ECO:0007669"/>
    <property type="project" value="InterPro"/>
</dbReference>
<keyword evidence="6" id="KW-0675">Receptor</keyword>
<dbReference type="InterPro" id="IPR002455">
    <property type="entry name" value="GPCR3_GABA-B"/>
</dbReference>
<dbReference type="PANTHER" id="PTHR10519:SF74">
    <property type="entry name" value="GAMMA-AMINOBUTYRIC ACID TYPE B RECEPTOR SUBUNIT 2"/>
    <property type="match status" value="1"/>
</dbReference>
<keyword evidence="2 9" id="KW-0812">Transmembrane</keyword>
<evidence type="ECO:0000256" key="6">
    <source>
        <dbReference type="ARBA" id="ARBA00023170"/>
    </source>
</evidence>
<organism evidence="11 12">
    <name type="scientific">Acanthaster planci</name>
    <name type="common">Crown-of-thorns starfish</name>
    <dbReference type="NCBI Taxonomy" id="133434"/>
    <lineage>
        <taxon>Eukaryota</taxon>
        <taxon>Metazoa</taxon>
        <taxon>Echinodermata</taxon>
        <taxon>Eleutherozoa</taxon>
        <taxon>Asterozoa</taxon>
        <taxon>Asteroidea</taxon>
        <taxon>Valvatacea</taxon>
        <taxon>Valvatida</taxon>
        <taxon>Acanthasteridae</taxon>
        <taxon>Acanthaster</taxon>
    </lineage>
</organism>
<protein>
    <submittedName>
        <fullName evidence="12">Gamma-aminobutyric acid type B receptor subunit 2-like</fullName>
    </submittedName>
</protein>
<dbReference type="GO" id="GO:0038039">
    <property type="term" value="C:G protein-coupled receptor heterodimeric complex"/>
    <property type="evidence" value="ECO:0007669"/>
    <property type="project" value="TreeGrafter"/>
</dbReference>
<feature type="transmembrane region" description="Helical" evidence="9">
    <location>
        <begin position="146"/>
        <end position="167"/>
    </location>
</feature>
<dbReference type="PRINTS" id="PR01176">
    <property type="entry name" value="GABABRECEPTR"/>
</dbReference>
<evidence type="ECO:0000256" key="8">
    <source>
        <dbReference type="ARBA" id="ARBA00023224"/>
    </source>
</evidence>
<evidence type="ECO:0000256" key="2">
    <source>
        <dbReference type="ARBA" id="ARBA00022692"/>
    </source>
</evidence>
<dbReference type="GeneID" id="110978572"/>
<proteinExistence type="predicted"/>
<dbReference type="KEGG" id="aplc:110978572"/>
<keyword evidence="4" id="KW-0297">G-protein coupled receptor</keyword>
<dbReference type="PROSITE" id="PS50259">
    <property type="entry name" value="G_PROTEIN_RECEP_F3_4"/>
    <property type="match status" value="1"/>
</dbReference>
<keyword evidence="11" id="KW-1185">Reference proteome</keyword>
<feature type="transmembrane region" description="Helical" evidence="9">
    <location>
        <begin position="45"/>
        <end position="63"/>
    </location>
</feature>
<comment type="subcellular location">
    <subcellularLocation>
        <location evidence="1">Membrane</location>
        <topology evidence="1">Multi-pass membrane protein</topology>
    </subcellularLocation>
</comment>
<sequence>MSSPSLGNLTVVGCLLLYASVFVTGWDKTKLSDTAIVVKCHLERILNSLGLSFTFGSIFMKTYRIHAIFSRAVKKFKRIHLPDWKLICGVLTVVLVDCIIFAVWIVMDTTTVNSRFLEPRLDTTEPEKEIFDVPVIRYCSSENAQYFTIALYGVKGVLLTFGIFLAWETRNIAVSQLNDSKNAELSTPLFSPAYFLFRSILIGLPN</sequence>
<feature type="transmembrane region" description="Helical" evidence="9">
    <location>
        <begin position="7"/>
        <end position="25"/>
    </location>
</feature>
<dbReference type="Proteomes" id="UP000694845">
    <property type="component" value="Unplaced"/>
</dbReference>
<gene>
    <name evidence="12" type="primary">LOC110978572</name>
</gene>
<dbReference type="RefSeq" id="XP_022089368.1">
    <property type="nucleotide sequence ID" value="XM_022233676.1"/>
</dbReference>
<dbReference type="Pfam" id="PF00003">
    <property type="entry name" value="7tm_3"/>
    <property type="match status" value="1"/>
</dbReference>
<evidence type="ECO:0000256" key="1">
    <source>
        <dbReference type="ARBA" id="ARBA00004141"/>
    </source>
</evidence>
<keyword evidence="7" id="KW-0325">Glycoprotein</keyword>
<evidence type="ECO:0000256" key="3">
    <source>
        <dbReference type="ARBA" id="ARBA00022989"/>
    </source>
</evidence>
<dbReference type="GO" id="GO:0007214">
    <property type="term" value="P:gamma-aminobutyric acid signaling pathway"/>
    <property type="evidence" value="ECO:0007669"/>
    <property type="project" value="TreeGrafter"/>
</dbReference>
<feature type="transmembrane region" description="Helical" evidence="9">
    <location>
        <begin position="84"/>
        <end position="107"/>
    </location>
</feature>
<dbReference type="OMA" id="AVWIVMD"/>
<reference evidence="12" key="1">
    <citation type="submission" date="2025-08" db="UniProtKB">
        <authorList>
            <consortium name="RefSeq"/>
        </authorList>
    </citation>
    <scope>IDENTIFICATION</scope>
</reference>
<name>A0A8B7Y818_ACAPL</name>
<accession>A0A8B7Y818</accession>
<evidence type="ECO:0000256" key="7">
    <source>
        <dbReference type="ARBA" id="ARBA00023180"/>
    </source>
</evidence>
<dbReference type="PANTHER" id="PTHR10519">
    <property type="entry name" value="GABA-B RECEPTOR"/>
    <property type="match status" value="1"/>
</dbReference>
<evidence type="ECO:0000313" key="11">
    <source>
        <dbReference type="Proteomes" id="UP000694845"/>
    </source>
</evidence>
<dbReference type="AlphaFoldDB" id="A0A8B7Y818"/>
<evidence type="ECO:0000256" key="5">
    <source>
        <dbReference type="ARBA" id="ARBA00023136"/>
    </source>
</evidence>
<evidence type="ECO:0000256" key="9">
    <source>
        <dbReference type="SAM" id="Phobius"/>
    </source>
</evidence>
<keyword evidence="5 9" id="KW-0472">Membrane</keyword>
<evidence type="ECO:0000313" key="12">
    <source>
        <dbReference type="RefSeq" id="XP_022089368.1"/>
    </source>
</evidence>
<dbReference type="OrthoDB" id="2150267at2759"/>
<keyword evidence="3 9" id="KW-1133">Transmembrane helix</keyword>
<evidence type="ECO:0000256" key="4">
    <source>
        <dbReference type="ARBA" id="ARBA00023040"/>
    </source>
</evidence>
<feature type="domain" description="G-protein coupled receptors family 3 profile" evidence="10">
    <location>
        <begin position="1"/>
        <end position="206"/>
    </location>
</feature>
<keyword evidence="8" id="KW-0807">Transducer</keyword>
<evidence type="ECO:0000259" key="10">
    <source>
        <dbReference type="PROSITE" id="PS50259"/>
    </source>
</evidence>
<dbReference type="InterPro" id="IPR017978">
    <property type="entry name" value="GPCR_3_C"/>
</dbReference>